<feature type="transmembrane region" description="Helical" evidence="1">
    <location>
        <begin position="66"/>
        <end position="86"/>
    </location>
</feature>
<reference evidence="3 4" key="1">
    <citation type="submission" date="2024-09" db="EMBL/GenBank/DDBJ databases">
        <authorList>
            <person name="Sun Q."/>
            <person name="Mori K."/>
        </authorList>
    </citation>
    <scope>NUCLEOTIDE SEQUENCE [LARGE SCALE GENOMIC DNA]</scope>
    <source>
        <strain evidence="3 4">KCTC 23076</strain>
    </source>
</reference>
<feature type="domain" description="DUF305" evidence="2">
    <location>
        <begin position="94"/>
        <end position="186"/>
    </location>
</feature>
<keyword evidence="1" id="KW-1133">Transmembrane helix</keyword>
<dbReference type="Gene3D" id="1.20.1260.10">
    <property type="match status" value="1"/>
</dbReference>
<feature type="transmembrane region" description="Helical" evidence="1">
    <location>
        <begin position="40"/>
        <end position="59"/>
    </location>
</feature>
<evidence type="ECO:0000313" key="3">
    <source>
        <dbReference type="EMBL" id="MFC0676360.1"/>
    </source>
</evidence>
<keyword evidence="1" id="KW-0472">Membrane</keyword>
<dbReference type="InterPro" id="IPR005183">
    <property type="entry name" value="DUF305_CopM-like"/>
</dbReference>
<keyword evidence="4" id="KW-1185">Reference proteome</keyword>
<dbReference type="Proteomes" id="UP001589896">
    <property type="component" value="Unassembled WGS sequence"/>
</dbReference>
<keyword evidence="1" id="KW-0812">Transmembrane</keyword>
<evidence type="ECO:0000313" key="4">
    <source>
        <dbReference type="Proteomes" id="UP001589896"/>
    </source>
</evidence>
<dbReference type="InterPro" id="IPR012347">
    <property type="entry name" value="Ferritin-like"/>
</dbReference>
<proteinExistence type="predicted"/>
<sequence>MQMSYWRFAAMIATSTVVMFGLMYLTTYAIDHVFWSETRAWMALLMGATMAAIMLGFMLSMYTRRALNIAIFAGSVVVFALALWLVRSQSTVNDVDYMKAMIPHHSIAVMTSERAQITDPRVRKLADEIIAAQRREIAEMKYLVAQIESGAGEVEALDEAAAAPRVVPAHEAMTQAEIAKTDLAELDQAEIEKVLGRGPHCSFRYSRAAGPVAAFTPAGGVIKLHGRLVELDSAIDPKQDLANGVVLTADGVRLRIDPHAGAPAKALSGLTVHEADAVLTLAAGLDVGYRGYYGCASRADAASSTR</sequence>
<dbReference type="EMBL" id="JBHLTG010000001">
    <property type="protein sequence ID" value="MFC0676360.1"/>
    <property type="molecule type" value="Genomic_DNA"/>
</dbReference>
<dbReference type="RefSeq" id="WP_386663969.1">
    <property type="nucleotide sequence ID" value="NZ_JBHLTG010000001.1"/>
</dbReference>
<protein>
    <submittedName>
        <fullName evidence="3">DUF305 domain-containing protein</fullName>
    </submittedName>
</protein>
<organism evidence="3 4">
    <name type="scientific">Lysobacter korlensis</name>
    <dbReference type="NCBI Taxonomy" id="553636"/>
    <lineage>
        <taxon>Bacteria</taxon>
        <taxon>Pseudomonadati</taxon>
        <taxon>Pseudomonadota</taxon>
        <taxon>Gammaproteobacteria</taxon>
        <taxon>Lysobacterales</taxon>
        <taxon>Lysobacteraceae</taxon>
        <taxon>Lysobacter</taxon>
    </lineage>
</organism>
<evidence type="ECO:0000256" key="1">
    <source>
        <dbReference type="SAM" id="Phobius"/>
    </source>
</evidence>
<name>A0ABV6RH95_9GAMM</name>
<gene>
    <name evidence="3" type="ORF">ACFFGH_00665</name>
</gene>
<feature type="transmembrane region" description="Helical" evidence="1">
    <location>
        <begin position="7"/>
        <end position="28"/>
    </location>
</feature>
<accession>A0ABV6RH95</accession>
<comment type="caution">
    <text evidence="3">The sequence shown here is derived from an EMBL/GenBank/DDBJ whole genome shotgun (WGS) entry which is preliminary data.</text>
</comment>
<evidence type="ECO:0000259" key="2">
    <source>
        <dbReference type="Pfam" id="PF03713"/>
    </source>
</evidence>
<dbReference type="Pfam" id="PF03713">
    <property type="entry name" value="DUF305"/>
    <property type="match status" value="1"/>
</dbReference>